<dbReference type="GO" id="GO:0051301">
    <property type="term" value="P:cell division"/>
    <property type="evidence" value="ECO:0007669"/>
    <property type="project" value="UniProtKB-KW"/>
</dbReference>
<evidence type="ECO:0000313" key="11">
    <source>
        <dbReference type="Proteomes" id="UP001196413"/>
    </source>
</evidence>
<comment type="caution">
    <text evidence="10">The sequence shown here is derived from an EMBL/GenBank/DDBJ whole genome shotgun (WGS) entry which is preliminary data.</text>
</comment>
<keyword evidence="11" id="KW-1185">Reference proteome</keyword>
<evidence type="ECO:0000313" key="10">
    <source>
        <dbReference type="EMBL" id="KAJ1369074.1"/>
    </source>
</evidence>
<keyword evidence="7" id="KW-0131">Cell cycle</keyword>
<dbReference type="AlphaFoldDB" id="A0AAD5R4U6"/>
<sequence>MKDSLRPSQGQLDNQLFLRTARARQSCKLFSATLNLGNHFRSILSTAVRPIAPSSINLAHRFANTFYARFVHAWTVENVRTFQSFSDLLDSTRPMIYCERQYDDFTVDDLTDPKPERTRKLFSILADFANIYAKASVAFVEGKAEYNKLRRTVGNGQKENEVNDLDYRRASFSVSRGDYMYQMLKMKVNLYSHSTAAGKFWTTLSTQLMTKCRWY</sequence>
<keyword evidence="3" id="KW-0158">Chromosome</keyword>
<gene>
    <name evidence="10" type="ORF">KIN20_030461</name>
</gene>
<proteinExistence type="inferred from homology"/>
<organism evidence="10 11">
    <name type="scientific">Parelaphostrongylus tenuis</name>
    <name type="common">Meningeal worm</name>
    <dbReference type="NCBI Taxonomy" id="148309"/>
    <lineage>
        <taxon>Eukaryota</taxon>
        <taxon>Metazoa</taxon>
        <taxon>Ecdysozoa</taxon>
        <taxon>Nematoda</taxon>
        <taxon>Chromadorea</taxon>
        <taxon>Rhabditida</taxon>
        <taxon>Rhabditina</taxon>
        <taxon>Rhabditomorpha</taxon>
        <taxon>Strongyloidea</taxon>
        <taxon>Metastrongylidae</taxon>
        <taxon>Parelaphostrongylus</taxon>
    </lineage>
</organism>
<dbReference type="GO" id="GO:0031262">
    <property type="term" value="C:Ndc80 complex"/>
    <property type="evidence" value="ECO:0007669"/>
    <property type="project" value="InterPro"/>
</dbReference>
<keyword evidence="6" id="KW-0175">Coiled coil</keyword>
<dbReference type="EMBL" id="JAHQIW010006400">
    <property type="protein sequence ID" value="KAJ1369074.1"/>
    <property type="molecule type" value="Genomic_DNA"/>
</dbReference>
<accession>A0AAD5R4U6</accession>
<protein>
    <recommendedName>
        <fullName evidence="9">Kinetochore protein Nuf2 N-terminal domain-containing protein</fullName>
    </recommendedName>
</protein>
<reference evidence="10" key="1">
    <citation type="submission" date="2021-06" db="EMBL/GenBank/DDBJ databases">
        <title>Parelaphostrongylus tenuis whole genome reference sequence.</title>
        <authorList>
            <person name="Garwood T.J."/>
            <person name="Larsen P.A."/>
            <person name="Fountain-Jones N.M."/>
            <person name="Garbe J.R."/>
            <person name="Macchietto M.G."/>
            <person name="Kania S.A."/>
            <person name="Gerhold R.W."/>
            <person name="Richards J.E."/>
            <person name="Wolf T.M."/>
        </authorList>
    </citation>
    <scope>NUCLEOTIDE SEQUENCE</scope>
    <source>
        <strain evidence="10">MNPRO001-30</strain>
        <tissue evidence="10">Meninges</tissue>
    </source>
</reference>
<evidence type="ECO:0000259" key="9">
    <source>
        <dbReference type="Pfam" id="PF03800"/>
    </source>
</evidence>
<keyword evidence="5" id="KW-0498">Mitosis</keyword>
<evidence type="ECO:0000256" key="4">
    <source>
        <dbReference type="ARBA" id="ARBA00022618"/>
    </source>
</evidence>
<keyword evidence="8" id="KW-0137">Centromere</keyword>
<evidence type="ECO:0000256" key="2">
    <source>
        <dbReference type="ARBA" id="ARBA00005498"/>
    </source>
</evidence>
<keyword evidence="4" id="KW-0132">Cell division</keyword>
<comment type="similarity">
    <text evidence="2">Belongs to the NUF2 family.</text>
</comment>
<feature type="domain" description="Kinetochore protein Nuf2 N-terminal" evidence="9">
    <location>
        <begin position="71"/>
        <end position="130"/>
    </location>
</feature>
<name>A0AAD5R4U6_PARTN</name>
<evidence type="ECO:0000256" key="7">
    <source>
        <dbReference type="ARBA" id="ARBA00023306"/>
    </source>
</evidence>
<dbReference type="Proteomes" id="UP001196413">
    <property type="component" value="Unassembled WGS sequence"/>
</dbReference>
<dbReference type="Gene3D" id="1.10.418.60">
    <property type="entry name" value="Ncd80 complex, Nuf2 subunit"/>
    <property type="match status" value="1"/>
</dbReference>
<evidence type="ECO:0000256" key="8">
    <source>
        <dbReference type="ARBA" id="ARBA00023328"/>
    </source>
</evidence>
<evidence type="ECO:0000256" key="5">
    <source>
        <dbReference type="ARBA" id="ARBA00022776"/>
    </source>
</evidence>
<dbReference type="Pfam" id="PF03800">
    <property type="entry name" value="Nuf2"/>
    <property type="match status" value="1"/>
</dbReference>
<evidence type="ECO:0000256" key="6">
    <source>
        <dbReference type="ARBA" id="ARBA00023054"/>
    </source>
</evidence>
<evidence type="ECO:0000256" key="3">
    <source>
        <dbReference type="ARBA" id="ARBA00022454"/>
    </source>
</evidence>
<dbReference type="InterPro" id="IPR005549">
    <property type="entry name" value="Kinetochore_Nuf2_N"/>
</dbReference>
<evidence type="ECO:0000256" key="1">
    <source>
        <dbReference type="ARBA" id="ARBA00004584"/>
    </source>
</evidence>
<dbReference type="InterPro" id="IPR038275">
    <property type="entry name" value="Nuf2_N_sf"/>
</dbReference>
<comment type="subcellular location">
    <subcellularLocation>
        <location evidence="1">Chromosome</location>
        <location evidence="1">Centromere</location>
    </subcellularLocation>
</comment>